<gene>
    <name evidence="2" type="ORF">CAG99_18385</name>
</gene>
<dbReference type="Pfam" id="PF00201">
    <property type="entry name" value="UDPGT"/>
    <property type="match status" value="1"/>
</dbReference>
<dbReference type="CDD" id="cd03784">
    <property type="entry name" value="GT1_Gtf-like"/>
    <property type="match status" value="1"/>
</dbReference>
<evidence type="ECO:0000313" key="2">
    <source>
        <dbReference type="EMBL" id="ARQ70547.1"/>
    </source>
</evidence>
<keyword evidence="1 2" id="KW-0808">Transferase</keyword>
<evidence type="ECO:0000256" key="1">
    <source>
        <dbReference type="ARBA" id="ARBA00022679"/>
    </source>
</evidence>
<sequence>MSRFLFVVPPLVGHVNPAAAVAAELTARGHTIAWAGDPGLLARLLPDAALARVFGCALPTSWEARPEGLRGVAALKFLWERWFGPLAEAMAPGVASAVERFRPGVLVADQQTVAGPLVAERAGLPFVTLASTSAELTGAVGLPKVDAWVGDFLAGLRRRLGAPGAGGDPRFSPLLTVVFSTPELAGPVPGGKGPLAFVGPALGARPADPGFPWEWVARHRERPLVLVTLGTANASSGARFLRECVAALRERTGRVRAVVADPGGVLEGTGPCGVPEGARGAAGEAAGDVLVRPVVPQLALLAEAAAVVCHAGHNTVAEALWHGVPLVVAPIRDDQPVIAGQVTDAGAGVRVRFGRGGREAIGGALDAVLTEPGYAAAARGVGAAFRAAGGAPAAADRLEKIAAGG</sequence>
<dbReference type="GO" id="GO:0008194">
    <property type="term" value="F:UDP-glycosyltransferase activity"/>
    <property type="evidence" value="ECO:0007669"/>
    <property type="project" value="InterPro"/>
</dbReference>
<dbReference type="AlphaFoldDB" id="A0A1W7D0Q9"/>
<evidence type="ECO:0000313" key="3">
    <source>
        <dbReference type="Proteomes" id="UP000194218"/>
    </source>
</evidence>
<keyword evidence="3" id="KW-1185">Reference proteome</keyword>
<name>A0A1W7D0Q9_9ACTN</name>
<dbReference type="PANTHER" id="PTHR48050">
    <property type="entry name" value="STEROL 3-BETA-GLUCOSYLTRANSFERASE"/>
    <property type="match status" value="1"/>
</dbReference>
<reference evidence="2 3" key="1">
    <citation type="submission" date="2017-05" db="EMBL/GenBank/DDBJ databases">
        <title>Complete genome sequence of Streptomyces sp. SCSIO 03032 revealed the diverse biosynthetic pathways for its bioactive secondary metabolites.</title>
        <authorList>
            <person name="Ma L."/>
            <person name="Zhu Y."/>
            <person name="Zhang W."/>
            <person name="Zhang G."/>
            <person name="Tian X."/>
            <person name="Zhang S."/>
            <person name="Zhang C."/>
        </authorList>
    </citation>
    <scope>NUCLEOTIDE SEQUENCE [LARGE SCALE GENOMIC DNA]</scope>
    <source>
        <strain evidence="2 3">SCSIO 03032</strain>
    </source>
</reference>
<dbReference type="EMBL" id="CP021121">
    <property type="protein sequence ID" value="ARQ70547.1"/>
    <property type="molecule type" value="Genomic_DNA"/>
</dbReference>
<dbReference type="PANTHER" id="PTHR48050:SF13">
    <property type="entry name" value="STEROL 3-BETA-GLUCOSYLTRANSFERASE UGT80A2"/>
    <property type="match status" value="1"/>
</dbReference>
<dbReference type="RefSeq" id="WP_086160396.1">
    <property type="nucleotide sequence ID" value="NZ_CP021121.1"/>
</dbReference>
<dbReference type="KEGG" id="smao:CAG99_18385"/>
<dbReference type="Gene3D" id="3.40.50.2000">
    <property type="entry name" value="Glycogen Phosphorylase B"/>
    <property type="match status" value="2"/>
</dbReference>
<organism evidence="2 3">
    <name type="scientific">Streptomyces marincola</name>
    <dbReference type="NCBI Taxonomy" id="2878388"/>
    <lineage>
        <taxon>Bacteria</taxon>
        <taxon>Bacillati</taxon>
        <taxon>Actinomycetota</taxon>
        <taxon>Actinomycetes</taxon>
        <taxon>Kitasatosporales</taxon>
        <taxon>Streptomycetaceae</taxon>
        <taxon>Streptomyces</taxon>
    </lineage>
</organism>
<dbReference type="Proteomes" id="UP000194218">
    <property type="component" value="Chromosome"/>
</dbReference>
<dbReference type="InterPro" id="IPR050426">
    <property type="entry name" value="Glycosyltransferase_28"/>
</dbReference>
<dbReference type="OrthoDB" id="764352at2"/>
<proteinExistence type="predicted"/>
<dbReference type="SUPFAM" id="SSF53756">
    <property type="entry name" value="UDP-Glycosyltransferase/glycogen phosphorylase"/>
    <property type="match status" value="1"/>
</dbReference>
<accession>A0A1W7D0Q9</accession>
<protein>
    <submittedName>
        <fullName evidence="2">Glycosyl transferase</fullName>
    </submittedName>
</protein>
<dbReference type="GO" id="GO:0017000">
    <property type="term" value="P:antibiotic biosynthetic process"/>
    <property type="evidence" value="ECO:0007669"/>
    <property type="project" value="UniProtKB-ARBA"/>
</dbReference>
<dbReference type="InterPro" id="IPR002213">
    <property type="entry name" value="UDP_glucos_trans"/>
</dbReference>